<dbReference type="SUPFAM" id="SSF46689">
    <property type="entry name" value="Homeodomain-like"/>
    <property type="match status" value="1"/>
</dbReference>
<gene>
    <name evidence="6" type="ORF">M4V62_06865</name>
</gene>
<evidence type="ECO:0000313" key="6">
    <source>
        <dbReference type="EMBL" id="UQT54835.1"/>
    </source>
</evidence>
<dbReference type="PRINTS" id="PR00455">
    <property type="entry name" value="HTHTETR"/>
</dbReference>
<evidence type="ECO:0000256" key="1">
    <source>
        <dbReference type="ARBA" id="ARBA00023015"/>
    </source>
</evidence>
<keyword evidence="2 4" id="KW-0238">DNA-binding</keyword>
<dbReference type="Gene3D" id="1.10.357.10">
    <property type="entry name" value="Tetracycline Repressor, domain 2"/>
    <property type="match status" value="1"/>
</dbReference>
<dbReference type="Proteomes" id="UP000829992">
    <property type="component" value="Chromosome"/>
</dbReference>
<protein>
    <submittedName>
        <fullName evidence="6">TetR/AcrR family transcriptional regulator</fullName>
    </submittedName>
</protein>
<keyword evidence="7" id="KW-1185">Reference proteome</keyword>
<evidence type="ECO:0000313" key="7">
    <source>
        <dbReference type="Proteomes" id="UP000829992"/>
    </source>
</evidence>
<evidence type="ECO:0000259" key="5">
    <source>
        <dbReference type="PROSITE" id="PS50977"/>
    </source>
</evidence>
<dbReference type="PROSITE" id="PS50977">
    <property type="entry name" value="HTH_TETR_2"/>
    <property type="match status" value="1"/>
</dbReference>
<dbReference type="PANTHER" id="PTHR30055">
    <property type="entry name" value="HTH-TYPE TRANSCRIPTIONAL REGULATOR RUTR"/>
    <property type="match status" value="1"/>
</dbReference>
<dbReference type="InterPro" id="IPR050109">
    <property type="entry name" value="HTH-type_TetR-like_transc_reg"/>
</dbReference>
<dbReference type="PROSITE" id="PS01081">
    <property type="entry name" value="HTH_TETR_1"/>
    <property type="match status" value="1"/>
</dbReference>
<dbReference type="InterPro" id="IPR009057">
    <property type="entry name" value="Homeodomain-like_sf"/>
</dbReference>
<dbReference type="InterPro" id="IPR049484">
    <property type="entry name" value="Rv0078-like_C"/>
</dbReference>
<proteinExistence type="predicted"/>
<dbReference type="PANTHER" id="PTHR30055:SF234">
    <property type="entry name" value="HTH-TYPE TRANSCRIPTIONAL REGULATOR BETI"/>
    <property type="match status" value="1"/>
</dbReference>
<evidence type="ECO:0000256" key="3">
    <source>
        <dbReference type="ARBA" id="ARBA00023163"/>
    </source>
</evidence>
<dbReference type="InterPro" id="IPR023772">
    <property type="entry name" value="DNA-bd_HTH_TetR-type_CS"/>
</dbReference>
<sequence>MIPPARPTARRTQAERSDATTAQLITAAQRLFGRDGYATTSIVAVAADAGVTKGAAYHHFEGKAALFHAVFVREQEEIAAELERAAAEEPDAWSALRRGCRRFLEHCLDPGFRRIVLLDAPAVLGWETVREIEYAHTLRVLTGGMRAAAAAGHIGEGDLDVRCQMMFGALCEAGMLLARSPDPASALTSVTAEAERLLSALAGRPLDRSPGPLP</sequence>
<accession>A0ABY4PNX8</accession>
<organism evidence="6 7">
    <name type="scientific">Streptomyces durmitorensis</name>
    <dbReference type="NCBI Taxonomy" id="319947"/>
    <lineage>
        <taxon>Bacteria</taxon>
        <taxon>Bacillati</taxon>
        <taxon>Actinomycetota</taxon>
        <taxon>Actinomycetes</taxon>
        <taxon>Kitasatosporales</taxon>
        <taxon>Streptomycetaceae</taxon>
        <taxon>Streptomyces</taxon>
    </lineage>
</organism>
<dbReference type="RefSeq" id="WP_249586326.1">
    <property type="nucleotide sequence ID" value="NZ_BAAAQL010000009.1"/>
</dbReference>
<feature type="domain" description="HTH tetR-type" evidence="5">
    <location>
        <begin position="18"/>
        <end position="78"/>
    </location>
</feature>
<dbReference type="EMBL" id="CP097289">
    <property type="protein sequence ID" value="UQT54835.1"/>
    <property type="molecule type" value="Genomic_DNA"/>
</dbReference>
<name>A0ABY4PNX8_9ACTN</name>
<feature type="DNA-binding region" description="H-T-H motif" evidence="4">
    <location>
        <begin position="41"/>
        <end position="60"/>
    </location>
</feature>
<dbReference type="Pfam" id="PF00440">
    <property type="entry name" value="TetR_N"/>
    <property type="match status" value="1"/>
</dbReference>
<evidence type="ECO:0000256" key="4">
    <source>
        <dbReference type="PROSITE-ProRule" id="PRU00335"/>
    </source>
</evidence>
<evidence type="ECO:0000256" key="2">
    <source>
        <dbReference type="ARBA" id="ARBA00023125"/>
    </source>
</evidence>
<keyword evidence="1" id="KW-0805">Transcription regulation</keyword>
<reference evidence="6 7" key="1">
    <citation type="submission" date="2022-05" db="EMBL/GenBank/DDBJ databases">
        <authorList>
            <person name="Zhou X."/>
            <person name="Li K."/>
            <person name="Man Y."/>
        </authorList>
    </citation>
    <scope>NUCLEOTIDE SEQUENCE [LARGE SCALE GENOMIC DNA]</scope>
    <source>
        <strain evidence="6 7">MS405</strain>
    </source>
</reference>
<keyword evidence="3" id="KW-0804">Transcription</keyword>
<dbReference type="Pfam" id="PF21351">
    <property type="entry name" value="TetR_C_41"/>
    <property type="match status" value="1"/>
</dbReference>
<dbReference type="InterPro" id="IPR001647">
    <property type="entry name" value="HTH_TetR"/>
</dbReference>